<gene>
    <name evidence="1" type="primary">g5779</name>
    <name evidence="1" type="ORF">NpPPO83_00005779</name>
</gene>
<evidence type="ECO:0000313" key="2">
    <source>
        <dbReference type="Proteomes" id="UP001165186"/>
    </source>
</evidence>
<comment type="caution">
    <text evidence="1">The sequence shown here is derived from an EMBL/GenBank/DDBJ whole genome shotgun (WGS) entry which is preliminary data.</text>
</comment>
<reference evidence="1" key="1">
    <citation type="submission" date="2024-09" db="EMBL/GenBank/DDBJ databases">
        <title>Draft Genome Sequences of Neofusicoccum parvum.</title>
        <authorList>
            <person name="Ashida A."/>
            <person name="Camagna M."/>
            <person name="Tanaka A."/>
            <person name="Takemoto D."/>
        </authorList>
    </citation>
    <scope>NUCLEOTIDE SEQUENCE</scope>
    <source>
        <strain evidence="1">PPO83</strain>
    </source>
</reference>
<protein>
    <submittedName>
        <fullName evidence="1">Uncharacterized protein</fullName>
    </submittedName>
</protein>
<sequence length="247" mass="27780">MRLKSPFIAPFIALGGSSSASSLYPRQLNTSSSTGSVNTTAPIPLSQSTISQNQAPYEEDASKYYLGYYDSDFARPFAKYWNPNVLPISDEVQKGLSESPKAKPLAFPASQAKDYMTRPGYLQMENGYSVGEDGSVMIAVRTDIPDITGEMYDWWFGWHLVDSARYKLWNPVAHQYAWRFPETLDWANKTLPQRYIGTFSQIDEYIGNDAQKITIAFVDPVVLGFEKEKWAEQGIETIVTARILIGE</sequence>
<evidence type="ECO:0000313" key="1">
    <source>
        <dbReference type="EMBL" id="GME23291.1"/>
    </source>
</evidence>
<dbReference type="Proteomes" id="UP001165186">
    <property type="component" value="Unassembled WGS sequence"/>
</dbReference>
<organism evidence="1 2">
    <name type="scientific">Neofusicoccum parvum</name>
    <dbReference type="NCBI Taxonomy" id="310453"/>
    <lineage>
        <taxon>Eukaryota</taxon>
        <taxon>Fungi</taxon>
        <taxon>Dikarya</taxon>
        <taxon>Ascomycota</taxon>
        <taxon>Pezizomycotina</taxon>
        <taxon>Dothideomycetes</taxon>
        <taxon>Dothideomycetes incertae sedis</taxon>
        <taxon>Botryosphaeriales</taxon>
        <taxon>Botryosphaeriaceae</taxon>
        <taxon>Neofusicoccum</taxon>
    </lineage>
</organism>
<keyword evidence="2" id="KW-1185">Reference proteome</keyword>
<proteinExistence type="predicted"/>
<dbReference type="EMBL" id="BSXG01000006">
    <property type="protein sequence ID" value="GME23291.1"/>
    <property type="molecule type" value="Genomic_DNA"/>
</dbReference>
<name>A0ACB5RS05_9PEZI</name>
<accession>A0ACB5RS05</accession>